<dbReference type="EMBL" id="LKCW01000042">
    <property type="protein sequence ID" value="KPM42803.1"/>
    <property type="molecule type" value="Genomic_DNA"/>
</dbReference>
<dbReference type="InterPro" id="IPR001680">
    <property type="entry name" value="WD40_rpt"/>
</dbReference>
<protein>
    <submittedName>
        <fullName evidence="4">Uncharacterized protein</fullName>
    </submittedName>
</protein>
<evidence type="ECO:0000313" key="4">
    <source>
        <dbReference type="EMBL" id="KPM42803.1"/>
    </source>
</evidence>
<accession>A0A0P7BAY6</accession>
<dbReference type="Pfam" id="PF00400">
    <property type="entry name" value="WD40"/>
    <property type="match status" value="2"/>
</dbReference>
<keyword evidence="5" id="KW-1185">Reference proteome</keyword>
<dbReference type="PROSITE" id="PS00678">
    <property type="entry name" value="WD_REPEATS_1"/>
    <property type="match status" value="2"/>
</dbReference>
<proteinExistence type="predicted"/>
<dbReference type="Gene3D" id="2.130.10.10">
    <property type="entry name" value="YVTN repeat-like/Quinoprotein amine dehydrogenase"/>
    <property type="match status" value="1"/>
</dbReference>
<dbReference type="Proteomes" id="UP000050424">
    <property type="component" value="Unassembled WGS sequence"/>
</dbReference>
<comment type="caution">
    <text evidence="4">The sequence shown here is derived from an EMBL/GenBank/DDBJ whole genome shotgun (WGS) entry which is preliminary data.</text>
</comment>
<feature type="repeat" description="WD" evidence="3">
    <location>
        <begin position="453"/>
        <end position="494"/>
    </location>
</feature>
<feature type="repeat" description="WD" evidence="3">
    <location>
        <begin position="495"/>
        <end position="536"/>
    </location>
</feature>
<dbReference type="OrthoDB" id="538223at2759"/>
<dbReference type="PROSITE" id="PS50082">
    <property type="entry name" value="WD_REPEATS_2"/>
    <property type="match status" value="2"/>
</dbReference>
<evidence type="ECO:0000256" key="2">
    <source>
        <dbReference type="ARBA" id="ARBA00022737"/>
    </source>
</evidence>
<evidence type="ECO:0000313" key="5">
    <source>
        <dbReference type="Proteomes" id="UP000050424"/>
    </source>
</evidence>
<dbReference type="InterPro" id="IPR015943">
    <property type="entry name" value="WD40/YVTN_repeat-like_dom_sf"/>
</dbReference>
<keyword evidence="1 3" id="KW-0853">WD repeat</keyword>
<dbReference type="PROSITE" id="PS50294">
    <property type="entry name" value="WD_REPEATS_REGION"/>
    <property type="match status" value="2"/>
</dbReference>
<reference evidence="4 5" key="1">
    <citation type="submission" date="2015-09" db="EMBL/GenBank/DDBJ databases">
        <title>Draft genome of a European isolate of the apple canker pathogen Neonectria ditissima.</title>
        <authorList>
            <person name="Gomez-Cortecero A."/>
            <person name="Harrison R.J."/>
            <person name="Armitage A.D."/>
        </authorList>
    </citation>
    <scope>NUCLEOTIDE SEQUENCE [LARGE SCALE GENOMIC DNA]</scope>
    <source>
        <strain evidence="4 5">R09/05</strain>
    </source>
</reference>
<dbReference type="InterPro" id="IPR036322">
    <property type="entry name" value="WD40_repeat_dom_sf"/>
</dbReference>
<evidence type="ECO:0000256" key="3">
    <source>
        <dbReference type="PROSITE-ProRule" id="PRU00221"/>
    </source>
</evidence>
<dbReference type="AlphaFoldDB" id="A0A0P7BAY6"/>
<dbReference type="SUPFAM" id="SSF50978">
    <property type="entry name" value="WD40 repeat-like"/>
    <property type="match status" value="1"/>
</dbReference>
<evidence type="ECO:0000256" key="1">
    <source>
        <dbReference type="ARBA" id="ARBA00022574"/>
    </source>
</evidence>
<dbReference type="PANTHER" id="PTHR19848">
    <property type="entry name" value="WD40 REPEAT PROTEIN"/>
    <property type="match status" value="1"/>
</dbReference>
<organism evidence="4 5">
    <name type="scientific">Neonectria ditissima</name>
    <dbReference type="NCBI Taxonomy" id="78410"/>
    <lineage>
        <taxon>Eukaryota</taxon>
        <taxon>Fungi</taxon>
        <taxon>Dikarya</taxon>
        <taxon>Ascomycota</taxon>
        <taxon>Pezizomycotina</taxon>
        <taxon>Sordariomycetes</taxon>
        <taxon>Hypocreomycetidae</taxon>
        <taxon>Hypocreales</taxon>
        <taxon>Nectriaceae</taxon>
        <taxon>Neonectria</taxon>
    </lineage>
</organism>
<dbReference type="STRING" id="78410.A0A0P7BAY6"/>
<dbReference type="PANTHER" id="PTHR19848:SF8">
    <property type="entry name" value="F-BOX AND WD REPEAT DOMAIN CONTAINING 7"/>
    <property type="match status" value="1"/>
</dbReference>
<dbReference type="SMART" id="SM00320">
    <property type="entry name" value="WD40"/>
    <property type="match status" value="2"/>
</dbReference>
<keyword evidence="2" id="KW-0677">Repeat</keyword>
<sequence length="569" mass="63881">MAPTNNAIGDTTQNTMNSVGQLRADGHSKIHVGNNYSIDVYNYANPNHNRCLADLRLTDPRDDKTRIEQTKGGLLRNSYKCILDHADFQRWRDDQQHRFLWIKGDAGKVATSTTSSSTRTRLSLDLNSQQITQAVNIYIEYKVSHLVSLKDNKPLRDQVQDRMRRKADGTILWAALVLQELQNVQIWNAPSVLDQILLGLVPMYDRMMAHIEQLSPEDGEFCRRVLLVATIAYRPLHLCELVHQSAKDYLTAGGSSVIFKTGVKAMHHTVFSKSLQIMSETLRHNIYGLCHPGIPIDDVKPPDLDPLAPARYPCIYWVDHLYDACSNMTEIRGVDLQEGGMMHGFLSNKYLYWLEALGLLRGMSEGVLAMSKLDTMLGRVDGSRLVDFVRDARRFIMSYGWVIQNAPLQAYSSALVFSPAGSIIRRLFRAEEPDWIEAKPGMEDNWNACLMTLEGHMQTAMSITFSHDSNLVASASQDKMVKIWDVAIGHCLTTLEGHQSWVSSVVFSHDSKLVASASQDKTVGIWDAATGHCLATLAVGRSFENINFDIISSLHEICSFDLPQAQVQE</sequence>
<name>A0A0P7BAY6_9HYPO</name>
<gene>
    <name evidence="4" type="ORF">AK830_g3718</name>
</gene>
<dbReference type="InterPro" id="IPR019775">
    <property type="entry name" value="WD40_repeat_CS"/>
</dbReference>